<protein>
    <submittedName>
        <fullName evidence="1">Uncharacterized protein</fullName>
    </submittedName>
</protein>
<keyword evidence="2" id="KW-1185">Reference proteome</keyword>
<dbReference type="AlphaFoldDB" id="A0A5A5TKU4"/>
<dbReference type="Proteomes" id="UP000322530">
    <property type="component" value="Unassembled WGS sequence"/>
</dbReference>
<gene>
    <name evidence="1" type="ORF">KDI_52630</name>
</gene>
<reference evidence="1 2" key="1">
    <citation type="submission" date="2019-01" db="EMBL/GenBank/DDBJ databases">
        <title>Draft genome sequence of Dictyobacter sp. Uno17.</title>
        <authorList>
            <person name="Wang C.M."/>
            <person name="Zheng Y."/>
            <person name="Sakai Y."/>
            <person name="Abe K."/>
            <person name="Yokota A."/>
            <person name="Yabe S."/>
        </authorList>
    </citation>
    <scope>NUCLEOTIDE SEQUENCE [LARGE SCALE GENOMIC DNA]</scope>
    <source>
        <strain evidence="1 2">Uno17</strain>
    </source>
</reference>
<name>A0A5A5TKU4_9CHLR</name>
<dbReference type="EMBL" id="BIXY01000135">
    <property type="protein sequence ID" value="GCF11699.1"/>
    <property type="molecule type" value="Genomic_DNA"/>
</dbReference>
<evidence type="ECO:0000313" key="2">
    <source>
        <dbReference type="Proteomes" id="UP000322530"/>
    </source>
</evidence>
<comment type="caution">
    <text evidence="1">The sequence shown here is derived from an EMBL/GenBank/DDBJ whole genome shotgun (WGS) entry which is preliminary data.</text>
</comment>
<accession>A0A5A5TKU4</accession>
<evidence type="ECO:0000313" key="1">
    <source>
        <dbReference type="EMBL" id="GCF11699.1"/>
    </source>
</evidence>
<organism evidence="1 2">
    <name type="scientific">Dictyobacter arantiisoli</name>
    <dbReference type="NCBI Taxonomy" id="2014874"/>
    <lineage>
        <taxon>Bacteria</taxon>
        <taxon>Bacillati</taxon>
        <taxon>Chloroflexota</taxon>
        <taxon>Ktedonobacteria</taxon>
        <taxon>Ktedonobacterales</taxon>
        <taxon>Dictyobacteraceae</taxon>
        <taxon>Dictyobacter</taxon>
    </lineage>
</organism>
<proteinExistence type="predicted"/>
<sequence>MAYSLLWTNSISALEALGGRANNAAAILNSGSTNTCPYTIYVYPNNDALYTVCNQSSGEGHLAATLTSKFFHDIATAQPLEALPHQQPCFKATSFGSSTQIEYGVQKSPDISCSVNRIGEQLENDARMIQWSLHFSLLKRMYSAPERNVFRS</sequence>